<dbReference type="RefSeq" id="WP_125981796.1">
    <property type="nucleotide sequence ID" value="NZ_QXGL01000006.1"/>
</dbReference>
<dbReference type="SMART" id="SM00382">
    <property type="entry name" value="AAA"/>
    <property type="match status" value="1"/>
</dbReference>
<evidence type="ECO:0000259" key="5">
    <source>
        <dbReference type="PROSITE" id="PS50893"/>
    </source>
</evidence>
<evidence type="ECO:0000313" key="6">
    <source>
        <dbReference type="EMBL" id="RSX51683.1"/>
    </source>
</evidence>
<keyword evidence="7" id="KW-1185">Reference proteome</keyword>
<keyword evidence="2" id="KW-0813">Transport</keyword>
<keyword evidence="3" id="KW-0547">Nucleotide-binding</keyword>
<dbReference type="AlphaFoldDB" id="A0A430FFP4"/>
<comment type="similarity">
    <text evidence="1">Belongs to the ABC transporter superfamily.</text>
</comment>
<dbReference type="CDD" id="cd03257">
    <property type="entry name" value="ABC_NikE_OppD_transporters"/>
    <property type="match status" value="1"/>
</dbReference>
<dbReference type="GO" id="GO:0055085">
    <property type="term" value="P:transmembrane transport"/>
    <property type="evidence" value="ECO:0007669"/>
    <property type="project" value="UniProtKB-ARBA"/>
</dbReference>
<feature type="domain" description="ABC transporter" evidence="5">
    <location>
        <begin position="16"/>
        <end position="263"/>
    </location>
</feature>
<dbReference type="InterPro" id="IPR003439">
    <property type="entry name" value="ABC_transporter-like_ATP-bd"/>
</dbReference>
<evidence type="ECO:0000313" key="7">
    <source>
        <dbReference type="Proteomes" id="UP000287533"/>
    </source>
</evidence>
<dbReference type="InterPro" id="IPR027417">
    <property type="entry name" value="P-loop_NTPase"/>
</dbReference>
<dbReference type="EMBL" id="QXGL01000006">
    <property type="protein sequence ID" value="RSX51683.1"/>
    <property type="molecule type" value="Genomic_DNA"/>
</dbReference>
<comment type="caution">
    <text evidence="6">The sequence shown here is derived from an EMBL/GenBank/DDBJ whole genome shotgun (WGS) entry which is preliminary data.</text>
</comment>
<evidence type="ECO:0000256" key="4">
    <source>
        <dbReference type="ARBA" id="ARBA00022840"/>
    </source>
</evidence>
<dbReference type="InterPro" id="IPR003593">
    <property type="entry name" value="AAA+_ATPase"/>
</dbReference>
<dbReference type="PROSITE" id="PS50893">
    <property type="entry name" value="ABC_TRANSPORTER_2"/>
    <property type="match status" value="1"/>
</dbReference>
<organism evidence="6 7">
    <name type="scientific">Bifidobacterium goeldii</name>
    <dbReference type="NCBI Taxonomy" id="2306975"/>
    <lineage>
        <taxon>Bacteria</taxon>
        <taxon>Bacillati</taxon>
        <taxon>Actinomycetota</taxon>
        <taxon>Actinomycetes</taxon>
        <taxon>Bifidobacteriales</taxon>
        <taxon>Bifidobacteriaceae</taxon>
        <taxon>Bifidobacterium</taxon>
    </lineage>
</organism>
<evidence type="ECO:0000256" key="3">
    <source>
        <dbReference type="ARBA" id="ARBA00022741"/>
    </source>
</evidence>
<dbReference type="Pfam" id="PF00005">
    <property type="entry name" value="ABC_tran"/>
    <property type="match status" value="1"/>
</dbReference>
<proteinExistence type="inferred from homology"/>
<reference evidence="6 7" key="1">
    <citation type="submission" date="2018-09" db="EMBL/GenBank/DDBJ databases">
        <title>Characterization of the phylogenetic diversity of five novel species belonging to the genus Bifidobacterium.</title>
        <authorList>
            <person name="Lugli G.A."/>
            <person name="Duranti S."/>
            <person name="Milani C."/>
        </authorList>
    </citation>
    <scope>NUCLEOTIDE SEQUENCE [LARGE SCALE GENOMIC DNA]</scope>
    <source>
        <strain evidence="6 7">2034B</strain>
    </source>
</reference>
<dbReference type="SUPFAM" id="SSF52540">
    <property type="entry name" value="P-loop containing nucleoside triphosphate hydrolases"/>
    <property type="match status" value="1"/>
</dbReference>
<protein>
    <submittedName>
        <fullName evidence="6">ABC transporter ATPase</fullName>
    </submittedName>
</protein>
<dbReference type="InterPro" id="IPR050319">
    <property type="entry name" value="ABC_transp_ATP-bind"/>
</dbReference>
<dbReference type="OrthoDB" id="8481147at2"/>
<evidence type="ECO:0000256" key="1">
    <source>
        <dbReference type="ARBA" id="ARBA00005417"/>
    </source>
</evidence>
<dbReference type="GO" id="GO:0005524">
    <property type="term" value="F:ATP binding"/>
    <property type="evidence" value="ECO:0007669"/>
    <property type="project" value="UniProtKB-KW"/>
</dbReference>
<accession>A0A430FFP4</accession>
<dbReference type="Proteomes" id="UP000287533">
    <property type="component" value="Unassembled WGS sequence"/>
</dbReference>
<dbReference type="PANTHER" id="PTHR43776">
    <property type="entry name" value="TRANSPORT ATP-BINDING PROTEIN"/>
    <property type="match status" value="1"/>
</dbReference>
<dbReference type="PROSITE" id="PS00211">
    <property type="entry name" value="ABC_TRANSPORTER_1"/>
    <property type="match status" value="1"/>
</dbReference>
<name>A0A430FFP4_9BIFI</name>
<evidence type="ECO:0000256" key="2">
    <source>
        <dbReference type="ARBA" id="ARBA00022448"/>
    </source>
</evidence>
<dbReference type="GO" id="GO:0016887">
    <property type="term" value="F:ATP hydrolysis activity"/>
    <property type="evidence" value="ECO:0007669"/>
    <property type="project" value="InterPro"/>
</dbReference>
<dbReference type="Gene3D" id="3.40.50.300">
    <property type="entry name" value="P-loop containing nucleotide triphosphate hydrolases"/>
    <property type="match status" value="1"/>
</dbReference>
<dbReference type="PANTHER" id="PTHR43776:SF7">
    <property type="entry name" value="D,D-DIPEPTIDE TRANSPORT ATP-BINDING PROTEIN DDPF-RELATED"/>
    <property type="match status" value="1"/>
</dbReference>
<keyword evidence="4" id="KW-0067">ATP-binding</keyword>
<sequence length="269" mass="29177">MSEQVETLATRGDVVLSGRGICKSYGSRGGKRAERHQVLFDVDVDVYAGECLAVIGGSGSGKSTLTRILLGLEPADSGTITYRGAVVQRHNAAARVLQHDSGLVYQNPFSSIDPRWTVGDTVAEPLLIRAGKRSTVLGTVYETLARVGLDPVEFIDRYPMQLSGGQAQRVAIARAIVTEPTVILADEPMSAIDVPSRLQILRTFDLIRKVRPETALIMVSHDLGVVQHIADRVLVLHDGRLVETGSTTDVLEHPRDEYTKRLIDAASLS</sequence>
<dbReference type="InterPro" id="IPR017871">
    <property type="entry name" value="ABC_transporter-like_CS"/>
</dbReference>
<gene>
    <name evidence="6" type="ORF">D2E25_1658</name>
</gene>